<evidence type="ECO:0000256" key="1">
    <source>
        <dbReference type="SAM" id="MobiDB-lite"/>
    </source>
</evidence>
<dbReference type="EMBL" id="BNAY01000001">
    <property type="protein sequence ID" value="GHH07842.1"/>
    <property type="molecule type" value="Genomic_DNA"/>
</dbReference>
<sequence length="536" mass="52694">MTQPAPPVDDPALAGLNFEQLAQLVEGQNPDALYQQAAAFDSALMRYHDIFAEIVRESRQVSELWDGQIAEAFDSFAAELTGGVDKMVQTMESPGHGVLLRRAGDALTVAQQRFRELRAQPGHEADNRPALQIVHDLSAAYQEAGGAMPLPPEFVRRLPGATADAQGVRGGGAAAGGASPVLATADPAASADAAGHGQSDWAAAGAGHAFGVAGAMMGSAVPGGGSSTTMGAVGGGVGGYTGHGPPVLGRSAPMAAQAAHQPVGRADTARGPMGGGLVGALGRGRPDKKRERERQTFAVQQEDATATAGTVEDARQRAAGVSTTSSVPDGVDAKSSAPSESGIVIPAVATAASPAPASAPAVATASAGSTASTGTPVPGPSQPSAVASVPGSSGSGGTAAPLSLSSGSSTISSVPTAPAGGGTPAVPPVSRLDATLPVTPVPPPAGTPAPAATGHGAPMMPMGMMGRGMGAESGAEARDPDIPVGAAPEVWDSGAGAAVLGRRPKEEVPPALDDGAGTNEFTPGWLSSGRIDGRKS</sequence>
<feature type="region of interest" description="Disordered" evidence="1">
    <location>
        <begin position="367"/>
        <end position="457"/>
    </location>
</feature>
<evidence type="ECO:0000313" key="3">
    <source>
        <dbReference type="Proteomes" id="UP000635387"/>
    </source>
</evidence>
<keyword evidence="3" id="KW-1185">Reference proteome</keyword>
<feature type="region of interest" description="Disordered" evidence="1">
    <location>
        <begin position="500"/>
        <end position="536"/>
    </location>
</feature>
<dbReference type="InterPro" id="IPR036689">
    <property type="entry name" value="ESAT-6-like_sf"/>
</dbReference>
<reference evidence="3" key="1">
    <citation type="journal article" date="2019" name="Int. J. Syst. Evol. Microbiol.">
        <title>The Global Catalogue of Microorganisms (GCM) 10K type strain sequencing project: providing services to taxonomists for standard genome sequencing and annotation.</title>
        <authorList>
            <consortium name="The Broad Institute Genomics Platform"/>
            <consortium name="The Broad Institute Genome Sequencing Center for Infectious Disease"/>
            <person name="Wu L."/>
            <person name="Ma J."/>
        </authorList>
    </citation>
    <scope>NUCLEOTIDE SEQUENCE [LARGE SCALE GENOMIC DNA]</scope>
    <source>
        <strain evidence="3">CGMCC 4.7683</strain>
    </source>
</reference>
<feature type="region of interest" description="Disordered" evidence="1">
    <location>
        <begin position="263"/>
        <end position="339"/>
    </location>
</feature>
<feature type="compositionally biased region" description="Low complexity" evidence="1">
    <location>
        <begin position="448"/>
        <end position="457"/>
    </location>
</feature>
<proteinExistence type="predicted"/>
<gene>
    <name evidence="2" type="ORF">GCM10017790_15010</name>
</gene>
<feature type="compositionally biased region" description="Gly residues" evidence="1">
    <location>
        <begin position="272"/>
        <end position="282"/>
    </location>
</feature>
<dbReference type="SUPFAM" id="SSF140453">
    <property type="entry name" value="EsxAB dimer-like"/>
    <property type="match status" value="1"/>
</dbReference>
<feature type="compositionally biased region" description="Basic and acidic residues" evidence="1">
    <location>
        <begin position="284"/>
        <end position="295"/>
    </location>
</feature>
<feature type="compositionally biased region" description="Low complexity" evidence="1">
    <location>
        <begin position="367"/>
        <end position="418"/>
    </location>
</feature>
<evidence type="ECO:0008006" key="4">
    <source>
        <dbReference type="Google" id="ProtNLM"/>
    </source>
</evidence>
<organism evidence="2 3">
    <name type="scientific">Amycolatopsis oliviviridis</name>
    <dbReference type="NCBI Taxonomy" id="1471590"/>
    <lineage>
        <taxon>Bacteria</taxon>
        <taxon>Bacillati</taxon>
        <taxon>Actinomycetota</taxon>
        <taxon>Actinomycetes</taxon>
        <taxon>Pseudonocardiales</taxon>
        <taxon>Pseudonocardiaceae</taxon>
        <taxon>Amycolatopsis</taxon>
    </lineage>
</organism>
<evidence type="ECO:0000313" key="2">
    <source>
        <dbReference type="EMBL" id="GHH07842.1"/>
    </source>
</evidence>
<accession>A0ABQ3LDL5</accession>
<protein>
    <recommendedName>
        <fullName evidence="4">PPE family domain-containing protein</fullName>
    </recommendedName>
</protein>
<dbReference type="Proteomes" id="UP000635387">
    <property type="component" value="Unassembled WGS sequence"/>
</dbReference>
<feature type="compositionally biased region" description="Polar residues" evidence="1">
    <location>
        <begin position="297"/>
        <end position="308"/>
    </location>
</feature>
<dbReference type="RefSeq" id="WP_191252962.1">
    <property type="nucleotide sequence ID" value="NZ_BNAY01000001.1"/>
</dbReference>
<dbReference type="Gene3D" id="1.10.287.1060">
    <property type="entry name" value="ESAT-6-like"/>
    <property type="match status" value="1"/>
</dbReference>
<dbReference type="Pfam" id="PF06013">
    <property type="entry name" value="WXG100"/>
    <property type="match status" value="1"/>
</dbReference>
<name>A0ABQ3LDL5_9PSEU</name>
<comment type="caution">
    <text evidence="2">The sequence shown here is derived from an EMBL/GenBank/DDBJ whole genome shotgun (WGS) entry which is preliminary data.</text>
</comment>
<dbReference type="InterPro" id="IPR010310">
    <property type="entry name" value="T7SS_ESAT-6-like"/>
</dbReference>